<dbReference type="Gene3D" id="3.40.50.720">
    <property type="entry name" value="NAD(P)-binding Rossmann-like Domain"/>
    <property type="match status" value="1"/>
</dbReference>
<dbReference type="Proteomes" id="UP000823775">
    <property type="component" value="Unassembled WGS sequence"/>
</dbReference>
<dbReference type="EMBL" id="JACEIK010000510">
    <property type="protein sequence ID" value="MCD7458285.1"/>
    <property type="molecule type" value="Genomic_DNA"/>
</dbReference>
<evidence type="ECO:0000313" key="2">
    <source>
        <dbReference type="Proteomes" id="UP000823775"/>
    </source>
</evidence>
<accession>A0ABS8SH88</accession>
<gene>
    <name evidence="1" type="ORF">HAX54_037785</name>
</gene>
<dbReference type="InterPro" id="IPR036291">
    <property type="entry name" value="NAD(P)-bd_dom_sf"/>
</dbReference>
<dbReference type="PANTHER" id="PTHR43349">
    <property type="entry name" value="PINORESINOL REDUCTASE-RELATED"/>
    <property type="match status" value="1"/>
</dbReference>
<dbReference type="PANTHER" id="PTHR43349:SF93">
    <property type="entry name" value="ISOFLAVONE REDUCTASE HOMOLOG P3-RELATED"/>
    <property type="match status" value="1"/>
</dbReference>
<dbReference type="SUPFAM" id="SSF51735">
    <property type="entry name" value="NAD(P)-binding Rossmann-fold domains"/>
    <property type="match status" value="1"/>
</dbReference>
<comment type="caution">
    <text evidence="1">The sequence shown here is derived from an EMBL/GenBank/DDBJ whole genome shotgun (WGS) entry which is preliminary data.</text>
</comment>
<reference evidence="1 2" key="1">
    <citation type="journal article" date="2021" name="BMC Genomics">
        <title>Datura genome reveals duplications of psychoactive alkaloid biosynthetic genes and high mutation rate following tissue culture.</title>
        <authorList>
            <person name="Rajewski A."/>
            <person name="Carter-House D."/>
            <person name="Stajich J."/>
            <person name="Litt A."/>
        </authorList>
    </citation>
    <scope>NUCLEOTIDE SEQUENCE [LARGE SCALE GENOMIC DNA]</scope>
    <source>
        <strain evidence="1">AR-01</strain>
    </source>
</reference>
<dbReference type="InterPro" id="IPR050608">
    <property type="entry name" value="NmrA-type/Isoflavone_red_sf"/>
</dbReference>
<sequence>MGDLYDHESLVKAIKQVDVVISAVGMSWWLIKLKIIAAIKKNLEILRVFSIYIGARRIWSCTASGQLGKCFPNSRTENSGYGWRDPIRFFPSEFGMDVDRINAVEPAKSTFAFSRSHCSSSGTKVIIPGDGNVKAVFNEEHDIGTYTIKAVDDRALNKSSTSSLL</sequence>
<protein>
    <submittedName>
        <fullName evidence="1">Uncharacterized protein</fullName>
    </submittedName>
</protein>
<evidence type="ECO:0000313" key="1">
    <source>
        <dbReference type="EMBL" id="MCD7458285.1"/>
    </source>
</evidence>
<proteinExistence type="predicted"/>
<name>A0ABS8SH88_DATST</name>
<organism evidence="1 2">
    <name type="scientific">Datura stramonium</name>
    <name type="common">Jimsonweed</name>
    <name type="synonym">Common thornapple</name>
    <dbReference type="NCBI Taxonomy" id="4076"/>
    <lineage>
        <taxon>Eukaryota</taxon>
        <taxon>Viridiplantae</taxon>
        <taxon>Streptophyta</taxon>
        <taxon>Embryophyta</taxon>
        <taxon>Tracheophyta</taxon>
        <taxon>Spermatophyta</taxon>
        <taxon>Magnoliopsida</taxon>
        <taxon>eudicotyledons</taxon>
        <taxon>Gunneridae</taxon>
        <taxon>Pentapetalae</taxon>
        <taxon>asterids</taxon>
        <taxon>lamiids</taxon>
        <taxon>Solanales</taxon>
        <taxon>Solanaceae</taxon>
        <taxon>Solanoideae</taxon>
        <taxon>Datureae</taxon>
        <taxon>Datura</taxon>
    </lineage>
</organism>
<keyword evidence="2" id="KW-1185">Reference proteome</keyword>